<evidence type="ECO:0000313" key="2">
    <source>
        <dbReference type="EMBL" id="CAA6799956.1"/>
    </source>
</evidence>
<dbReference type="Gene3D" id="3.10.490.10">
    <property type="entry name" value="Gamma-glutamyl cyclotransferase-like"/>
    <property type="match status" value="1"/>
</dbReference>
<dbReference type="EC" id="3.5.1.54" evidence="2"/>
<organism evidence="2">
    <name type="scientific">uncultured Thiotrichaceae bacterium</name>
    <dbReference type="NCBI Taxonomy" id="298394"/>
    <lineage>
        <taxon>Bacteria</taxon>
        <taxon>Pseudomonadati</taxon>
        <taxon>Pseudomonadota</taxon>
        <taxon>Gammaproteobacteria</taxon>
        <taxon>Thiotrichales</taxon>
        <taxon>Thiotrichaceae</taxon>
        <taxon>environmental samples</taxon>
    </lineage>
</organism>
<dbReference type="EMBL" id="CACVAT010000009">
    <property type="protein sequence ID" value="CAA6799956.1"/>
    <property type="molecule type" value="Genomic_DNA"/>
</dbReference>
<sequence>MVRAIQWKLVHRKIPLGTSQHALPETAAIQAGVTDSLEVVVCGAHLEGLPLNGQLTERGGRLVSKTLSADKYRLYALAGGPPYRPGMVRDEANGRAIEVEVWRLPTAQFGSFVAGIPQPLGMGKVELADGRWVSGFICEGYALGRRRILRGLGGGGLMLIVWRVEVFVCGVSPFS</sequence>
<dbReference type="InterPro" id="IPR053844">
    <property type="entry name" value="AH_C"/>
</dbReference>
<keyword evidence="2" id="KW-0378">Hydrolase</keyword>
<evidence type="ECO:0000259" key="1">
    <source>
        <dbReference type="Pfam" id="PF21986"/>
    </source>
</evidence>
<reference evidence="2" key="1">
    <citation type="submission" date="2020-01" db="EMBL/GenBank/DDBJ databases">
        <authorList>
            <person name="Meier V. D."/>
            <person name="Meier V D."/>
        </authorList>
    </citation>
    <scope>NUCLEOTIDE SEQUENCE</scope>
    <source>
        <strain evidence="2">HLG_WM_MAG_09</strain>
    </source>
</reference>
<dbReference type="AlphaFoldDB" id="A0A6S6S6H4"/>
<accession>A0A6S6S6H4</accession>
<name>A0A6S6S6H4_9GAMM</name>
<dbReference type="GO" id="GO:0004039">
    <property type="term" value="F:allophanate hydrolase activity"/>
    <property type="evidence" value="ECO:0007669"/>
    <property type="project" value="UniProtKB-EC"/>
</dbReference>
<gene>
    <name evidence="2" type="ORF">HELGO_WM68185</name>
</gene>
<dbReference type="Pfam" id="PF21986">
    <property type="entry name" value="AH_C"/>
    <property type="match status" value="1"/>
</dbReference>
<feature type="domain" description="Allophanate hydrolase C-terminal" evidence="1">
    <location>
        <begin position="38"/>
        <end position="144"/>
    </location>
</feature>
<protein>
    <submittedName>
        <fullName evidence="2">Allophanate hydrolase (EC)</fullName>
        <ecNumber evidence="2">3.5.1.54</ecNumber>
    </submittedName>
</protein>
<proteinExistence type="predicted"/>